<dbReference type="Pfam" id="PF13966">
    <property type="entry name" value="zf-RVT"/>
    <property type="match status" value="1"/>
</dbReference>
<sequence length="231" mass="27630">MEEGARGKIQAYSKNEWEGGEWGVRCSPWWRDLWSLDRNFEPRRNWVKEGMLKSVGEGSDTLFWYNAWAGEIPLKEKYNRTPTKDNLMKRGMNGQGNDKCVLCDLEAESVEHLFFKFNVSWSIWASCYDWWDLKVATHGKGWPHLEQYIGMISTGLEKEMWTVVWFATMWSIWLWQNQKRFKDGANNKEQVVELIKFRSFYWCKIALCLDLVQDKWRSKPKEGYMRVQQRV</sequence>
<evidence type="ECO:0000313" key="3">
    <source>
        <dbReference type="Proteomes" id="UP001054252"/>
    </source>
</evidence>
<feature type="domain" description="Reverse transcriptase zinc-binding" evidence="1">
    <location>
        <begin position="79"/>
        <end position="124"/>
    </location>
</feature>
<name>A0AAV5IPW7_9ROSI</name>
<organism evidence="2 3">
    <name type="scientific">Rubroshorea leprosula</name>
    <dbReference type="NCBI Taxonomy" id="152421"/>
    <lineage>
        <taxon>Eukaryota</taxon>
        <taxon>Viridiplantae</taxon>
        <taxon>Streptophyta</taxon>
        <taxon>Embryophyta</taxon>
        <taxon>Tracheophyta</taxon>
        <taxon>Spermatophyta</taxon>
        <taxon>Magnoliopsida</taxon>
        <taxon>eudicotyledons</taxon>
        <taxon>Gunneridae</taxon>
        <taxon>Pentapetalae</taxon>
        <taxon>rosids</taxon>
        <taxon>malvids</taxon>
        <taxon>Malvales</taxon>
        <taxon>Dipterocarpaceae</taxon>
        <taxon>Rubroshorea</taxon>
    </lineage>
</organism>
<dbReference type="InterPro" id="IPR026960">
    <property type="entry name" value="RVT-Znf"/>
</dbReference>
<evidence type="ECO:0000259" key="1">
    <source>
        <dbReference type="Pfam" id="PF13966"/>
    </source>
</evidence>
<accession>A0AAV5IPW7</accession>
<dbReference type="AlphaFoldDB" id="A0AAV5IPW7"/>
<comment type="caution">
    <text evidence="2">The sequence shown here is derived from an EMBL/GenBank/DDBJ whole genome shotgun (WGS) entry which is preliminary data.</text>
</comment>
<protein>
    <recommendedName>
        <fullName evidence="1">Reverse transcriptase zinc-binding domain-containing protein</fullName>
    </recommendedName>
</protein>
<keyword evidence="3" id="KW-1185">Reference proteome</keyword>
<evidence type="ECO:0000313" key="2">
    <source>
        <dbReference type="EMBL" id="GKV03932.1"/>
    </source>
</evidence>
<dbReference type="EMBL" id="BPVZ01000021">
    <property type="protein sequence ID" value="GKV03932.1"/>
    <property type="molecule type" value="Genomic_DNA"/>
</dbReference>
<dbReference type="Proteomes" id="UP001054252">
    <property type="component" value="Unassembled WGS sequence"/>
</dbReference>
<gene>
    <name evidence="2" type="ORF">SLEP1_g16164</name>
</gene>
<proteinExistence type="predicted"/>
<reference evidence="2 3" key="1">
    <citation type="journal article" date="2021" name="Commun. Biol.">
        <title>The genome of Shorea leprosula (Dipterocarpaceae) highlights the ecological relevance of drought in aseasonal tropical rainforests.</title>
        <authorList>
            <person name="Ng K.K.S."/>
            <person name="Kobayashi M.J."/>
            <person name="Fawcett J.A."/>
            <person name="Hatakeyama M."/>
            <person name="Paape T."/>
            <person name="Ng C.H."/>
            <person name="Ang C.C."/>
            <person name="Tnah L.H."/>
            <person name="Lee C.T."/>
            <person name="Nishiyama T."/>
            <person name="Sese J."/>
            <person name="O'Brien M.J."/>
            <person name="Copetti D."/>
            <person name="Mohd Noor M.I."/>
            <person name="Ong R.C."/>
            <person name="Putra M."/>
            <person name="Sireger I.Z."/>
            <person name="Indrioko S."/>
            <person name="Kosugi Y."/>
            <person name="Izuno A."/>
            <person name="Isagi Y."/>
            <person name="Lee S.L."/>
            <person name="Shimizu K.K."/>
        </authorList>
    </citation>
    <scope>NUCLEOTIDE SEQUENCE [LARGE SCALE GENOMIC DNA]</scope>
    <source>
        <strain evidence="2">214</strain>
    </source>
</reference>